<sequence length="53" mass="5932">MLKTALEKANSMIGNNHPKPAWQGDEEMLLKLCALSSSLLFVIPKIMIYQSLN</sequence>
<gene>
    <name evidence="1" type="ORF">MFMK1_002735</name>
</gene>
<protein>
    <submittedName>
        <fullName evidence="1">Uncharacterized protein</fullName>
    </submittedName>
</protein>
<evidence type="ECO:0000313" key="1">
    <source>
        <dbReference type="EMBL" id="WRO22891.1"/>
    </source>
</evidence>
<dbReference type="KEGG" id="dbc:MFMK1_002735"/>
<proteinExistence type="predicted"/>
<organism evidence="1 2">
    <name type="scientific">Metallumcola ferriviriculae</name>
    <dbReference type="NCBI Taxonomy" id="3039180"/>
    <lineage>
        <taxon>Bacteria</taxon>
        <taxon>Bacillati</taxon>
        <taxon>Bacillota</taxon>
        <taxon>Clostridia</taxon>
        <taxon>Neomoorellales</taxon>
        <taxon>Desulfitibacteraceae</taxon>
        <taxon>Metallumcola</taxon>
    </lineage>
</organism>
<keyword evidence="2" id="KW-1185">Reference proteome</keyword>
<name>A0AAU0URN8_9FIRM</name>
<accession>A0AAU0URN8</accession>
<reference evidence="1 2" key="1">
    <citation type="submission" date="2023-04" db="EMBL/GenBank/DDBJ databases">
        <authorList>
            <person name="Hsu D."/>
        </authorList>
    </citation>
    <scope>NUCLEOTIDE SEQUENCE [LARGE SCALE GENOMIC DNA]</scope>
    <source>
        <strain evidence="1 2">MK1</strain>
    </source>
</reference>
<dbReference type="Proteomes" id="UP001329915">
    <property type="component" value="Chromosome"/>
</dbReference>
<dbReference type="RefSeq" id="WP_366922288.1">
    <property type="nucleotide sequence ID" value="NZ_CP121694.1"/>
</dbReference>
<dbReference type="EMBL" id="CP121694">
    <property type="protein sequence ID" value="WRO22891.1"/>
    <property type="molecule type" value="Genomic_DNA"/>
</dbReference>
<evidence type="ECO:0000313" key="2">
    <source>
        <dbReference type="Proteomes" id="UP001329915"/>
    </source>
</evidence>
<dbReference type="AlphaFoldDB" id="A0AAU0URN8"/>